<dbReference type="NCBIfam" id="TIGR01458">
    <property type="entry name" value="HAD-SF-IIA-hyp3"/>
    <property type="match status" value="1"/>
</dbReference>
<dbReference type="Pfam" id="PF13344">
    <property type="entry name" value="Hydrolase_6"/>
    <property type="match status" value="1"/>
</dbReference>
<evidence type="ECO:0000256" key="5">
    <source>
        <dbReference type="ARBA" id="ARBA00039666"/>
    </source>
</evidence>
<evidence type="ECO:0000256" key="3">
    <source>
        <dbReference type="ARBA" id="ARBA00022723"/>
    </source>
</evidence>
<sequence>MAKGVLIDLSGVLYVDRKLLPGAAQALERLNAAGIPYRFLTNTTRKPKRAILALLADLGVKVQDDQLFTPARAACDWLADHARAPHLLVHPDLEEDFAGCADQRPKAVVLGDMGPFFTYDVLNAAFRALDKGAPFLALAANRVFRDDDGELSMDAGAFVRALEFASGKKADLIGKPAPAFFAAAAASMGSDLGEVAMIGDDAEADVAGALAAGAERAILVRSGKYRPGDEDRVKPRPSAVVEGVAQAVDAVLADS</sequence>
<evidence type="ECO:0000313" key="6">
    <source>
        <dbReference type="EMBL" id="MCV2867069.1"/>
    </source>
</evidence>
<dbReference type="PANTHER" id="PTHR19288">
    <property type="entry name" value="4-NITROPHENYLPHOSPHATASE-RELATED"/>
    <property type="match status" value="1"/>
</dbReference>
<organism evidence="6 7">
    <name type="scientific">Albidovulum marisflavi</name>
    <dbReference type="NCBI Taxonomy" id="2984159"/>
    <lineage>
        <taxon>Bacteria</taxon>
        <taxon>Pseudomonadati</taxon>
        <taxon>Pseudomonadota</taxon>
        <taxon>Alphaproteobacteria</taxon>
        <taxon>Rhodobacterales</taxon>
        <taxon>Paracoccaceae</taxon>
        <taxon>Albidovulum</taxon>
    </lineage>
</organism>
<evidence type="ECO:0000313" key="7">
    <source>
        <dbReference type="Proteomes" id="UP001652542"/>
    </source>
</evidence>
<dbReference type="RefSeq" id="WP_263732741.1">
    <property type="nucleotide sequence ID" value="NZ_JAOWKY010000001.1"/>
</dbReference>
<name>A0ABT2Z7G1_9RHOB</name>
<keyword evidence="6" id="KW-0378">Hydrolase</keyword>
<accession>A0ABT2Z7G1</accession>
<dbReference type="SUPFAM" id="SSF56784">
    <property type="entry name" value="HAD-like"/>
    <property type="match status" value="1"/>
</dbReference>
<dbReference type="Gene3D" id="3.40.50.1000">
    <property type="entry name" value="HAD superfamily/HAD-like"/>
    <property type="match status" value="2"/>
</dbReference>
<protein>
    <recommendedName>
        <fullName evidence="5">Haloacid dehalogenase-like hydrolase domain-containing protein 2</fullName>
    </recommendedName>
</protein>
<dbReference type="Proteomes" id="UP001652542">
    <property type="component" value="Unassembled WGS sequence"/>
</dbReference>
<dbReference type="EMBL" id="JAOWKY010000001">
    <property type="protein sequence ID" value="MCV2867069.1"/>
    <property type="molecule type" value="Genomic_DNA"/>
</dbReference>
<dbReference type="InterPro" id="IPR006357">
    <property type="entry name" value="HAD-SF_hydro_IIA"/>
</dbReference>
<dbReference type="InterPro" id="IPR023214">
    <property type="entry name" value="HAD_sf"/>
</dbReference>
<keyword evidence="7" id="KW-1185">Reference proteome</keyword>
<evidence type="ECO:0000256" key="4">
    <source>
        <dbReference type="ARBA" id="ARBA00022842"/>
    </source>
</evidence>
<comment type="caution">
    <text evidence="6">The sequence shown here is derived from an EMBL/GenBank/DDBJ whole genome shotgun (WGS) entry which is preliminary data.</text>
</comment>
<reference evidence="6 7" key="1">
    <citation type="submission" date="2022-10" db="EMBL/GenBank/DDBJ databases">
        <title>Defluviimonas sp. nov., isolated from ocean surface water.</title>
        <authorList>
            <person name="He W."/>
            <person name="Wang L."/>
            <person name="Zhang D.-F."/>
        </authorList>
    </citation>
    <scope>NUCLEOTIDE SEQUENCE [LARGE SCALE GENOMIC DNA]</scope>
    <source>
        <strain evidence="6 7">WL0002</strain>
    </source>
</reference>
<comment type="similarity">
    <text evidence="2">Belongs to the HAD-like hydrolase superfamily.</text>
</comment>
<evidence type="ECO:0000256" key="1">
    <source>
        <dbReference type="ARBA" id="ARBA00001946"/>
    </source>
</evidence>
<proteinExistence type="inferred from homology"/>
<comment type="cofactor">
    <cofactor evidence="1">
        <name>Mg(2+)</name>
        <dbReference type="ChEBI" id="CHEBI:18420"/>
    </cofactor>
</comment>
<dbReference type="InterPro" id="IPR036412">
    <property type="entry name" value="HAD-like_sf"/>
</dbReference>
<keyword evidence="3" id="KW-0479">Metal-binding</keyword>
<dbReference type="Pfam" id="PF13242">
    <property type="entry name" value="Hydrolase_like"/>
    <property type="match status" value="1"/>
</dbReference>
<dbReference type="InterPro" id="IPR006355">
    <property type="entry name" value="LHPP/HDHD2"/>
</dbReference>
<dbReference type="PANTHER" id="PTHR19288:SF46">
    <property type="entry name" value="HALOACID DEHALOGENASE-LIKE HYDROLASE DOMAIN-CONTAINING PROTEIN 2"/>
    <property type="match status" value="1"/>
</dbReference>
<dbReference type="NCBIfam" id="TIGR01460">
    <property type="entry name" value="HAD-SF-IIA"/>
    <property type="match status" value="1"/>
</dbReference>
<gene>
    <name evidence="6" type="ORF">OEW28_00330</name>
</gene>
<evidence type="ECO:0000256" key="2">
    <source>
        <dbReference type="ARBA" id="ARBA00007958"/>
    </source>
</evidence>
<keyword evidence="4" id="KW-0460">Magnesium</keyword>
<dbReference type="GO" id="GO:0016787">
    <property type="term" value="F:hydrolase activity"/>
    <property type="evidence" value="ECO:0007669"/>
    <property type="project" value="UniProtKB-KW"/>
</dbReference>